<keyword evidence="4" id="KW-1185">Reference proteome</keyword>
<dbReference type="RefSeq" id="WP_378034291.1">
    <property type="nucleotide sequence ID" value="NZ_JBHSIV010000002.1"/>
</dbReference>
<reference evidence="4" key="1">
    <citation type="journal article" date="2019" name="Int. J. Syst. Evol. Microbiol.">
        <title>The Global Catalogue of Microorganisms (GCM) 10K type strain sequencing project: providing services to taxonomists for standard genome sequencing and annotation.</title>
        <authorList>
            <consortium name="The Broad Institute Genomics Platform"/>
            <consortium name="The Broad Institute Genome Sequencing Center for Infectious Disease"/>
            <person name="Wu L."/>
            <person name="Ma J."/>
        </authorList>
    </citation>
    <scope>NUCLEOTIDE SEQUENCE [LARGE SCALE GENOMIC DNA]</scope>
    <source>
        <strain evidence="4">CGMCC 4.7093</strain>
    </source>
</reference>
<keyword evidence="2" id="KW-1133">Transmembrane helix</keyword>
<evidence type="ECO:0000256" key="1">
    <source>
        <dbReference type="SAM" id="MobiDB-lite"/>
    </source>
</evidence>
<evidence type="ECO:0000313" key="4">
    <source>
        <dbReference type="Proteomes" id="UP001595947"/>
    </source>
</evidence>
<organism evidence="3 4">
    <name type="scientific">Actinomycetospora atypica</name>
    <dbReference type="NCBI Taxonomy" id="1290095"/>
    <lineage>
        <taxon>Bacteria</taxon>
        <taxon>Bacillati</taxon>
        <taxon>Actinomycetota</taxon>
        <taxon>Actinomycetes</taxon>
        <taxon>Pseudonocardiales</taxon>
        <taxon>Pseudonocardiaceae</taxon>
        <taxon>Actinomycetospora</taxon>
    </lineage>
</organism>
<feature type="transmembrane region" description="Helical" evidence="2">
    <location>
        <begin position="114"/>
        <end position="137"/>
    </location>
</feature>
<gene>
    <name evidence="3" type="ORF">ACFPBZ_01850</name>
</gene>
<accession>A0ABV9YHM0</accession>
<sequence length="246" mass="24642">MTEGRTSVGDTGAEVEGTPTDGTSSPETTPGAPEGTHDDTAGGGTAVNGAAHDGAAYDSPAHDGPAPAEGGTVPAATLPGQERPAAHAAPEAEDDESWADAEDQAYKRELRKGLFFGLAGGLVLGAIVALLLGAFVYPGYLGGPGSPDDTANEIVSALAAKDAPALDGLSCRGPDGAAVSSLSPQVLQLISAVKPSGPTTAFIDTEARTPVDLTLSFQGQTQTLPSEIVIGQVQGDWCLKGLAQRQ</sequence>
<evidence type="ECO:0000256" key="2">
    <source>
        <dbReference type="SAM" id="Phobius"/>
    </source>
</evidence>
<feature type="compositionally biased region" description="Acidic residues" evidence="1">
    <location>
        <begin position="91"/>
        <end position="100"/>
    </location>
</feature>
<keyword evidence="2" id="KW-0472">Membrane</keyword>
<feature type="region of interest" description="Disordered" evidence="1">
    <location>
        <begin position="1"/>
        <end position="100"/>
    </location>
</feature>
<comment type="caution">
    <text evidence="3">The sequence shown here is derived from an EMBL/GenBank/DDBJ whole genome shotgun (WGS) entry which is preliminary data.</text>
</comment>
<keyword evidence="2" id="KW-0812">Transmembrane</keyword>
<evidence type="ECO:0000313" key="3">
    <source>
        <dbReference type="EMBL" id="MFC5060933.1"/>
    </source>
</evidence>
<proteinExistence type="predicted"/>
<evidence type="ECO:0008006" key="5">
    <source>
        <dbReference type="Google" id="ProtNLM"/>
    </source>
</evidence>
<protein>
    <recommendedName>
        <fullName evidence="5">DUF4878 domain-containing protein</fullName>
    </recommendedName>
</protein>
<name>A0ABV9YHM0_9PSEU</name>
<dbReference type="Proteomes" id="UP001595947">
    <property type="component" value="Unassembled WGS sequence"/>
</dbReference>
<dbReference type="EMBL" id="JBHSIV010000002">
    <property type="protein sequence ID" value="MFC5060933.1"/>
    <property type="molecule type" value="Genomic_DNA"/>
</dbReference>